<dbReference type="AlphaFoldDB" id="S4AYF1"/>
<feature type="transmembrane region" description="Helical" evidence="2">
    <location>
        <begin position="249"/>
        <end position="271"/>
    </location>
</feature>
<dbReference type="EMBL" id="AOPZ01000018">
    <property type="protein sequence ID" value="EPH46407.1"/>
    <property type="molecule type" value="Genomic_DNA"/>
</dbReference>
<accession>S4AYF1</accession>
<feature type="transmembrane region" description="Helical" evidence="2">
    <location>
        <begin position="140"/>
        <end position="161"/>
    </location>
</feature>
<feature type="region of interest" description="Disordered" evidence="1">
    <location>
        <begin position="275"/>
        <end position="295"/>
    </location>
</feature>
<dbReference type="PATRIC" id="fig|1286094.4.peg.529"/>
<protein>
    <recommendedName>
        <fullName evidence="5">ABC transporter permease</fullName>
    </recommendedName>
</protein>
<feature type="transmembrane region" description="Helical" evidence="2">
    <location>
        <begin position="112"/>
        <end position="134"/>
    </location>
</feature>
<proteinExistence type="predicted"/>
<organism evidence="3 4">
    <name type="scientific">Streptomyces aurantiacus JA 4570</name>
    <dbReference type="NCBI Taxonomy" id="1286094"/>
    <lineage>
        <taxon>Bacteria</taxon>
        <taxon>Bacillati</taxon>
        <taxon>Actinomycetota</taxon>
        <taxon>Actinomycetes</taxon>
        <taxon>Kitasatosporales</taxon>
        <taxon>Streptomycetaceae</taxon>
        <taxon>Streptomyces</taxon>
        <taxon>Streptomyces aurantiacus group</taxon>
    </lineage>
</organism>
<comment type="caution">
    <text evidence="3">The sequence shown here is derived from an EMBL/GenBank/DDBJ whole genome shotgun (WGS) entry which is preliminary data.</text>
</comment>
<feature type="transmembrane region" description="Helical" evidence="2">
    <location>
        <begin position="173"/>
        <end position="206"/>
    </location>
</feature>
<evidence type="ECO:0000256" key="1">
    <source>
        <dbReference type="SAM" id="MobiDB-lite"/>
    </source>
</evidence>
<keyword evidence="2" id="KW-0472">Membrane</keyword>
<evidence type="ECO:0000313" key="4">
    <source>
        <dbReference type="Proteomes" id="UP000014629"/>
    </source>
</evidence>
<keyword evidence="2" id="KW-1133">Transmembrane helix</keyword>
<reference evidence="3 4" key="1">
    <citation type="submission" date="2013-02" db="EMBL/GenBank/DDBJ databases">
        <title>Draft Genome Sequence of Streptomyces aurantiacus, Which Produces Setomimycin.</title>
        <authorList>
            <person name="Gruening B.A."/>
            <person name="Praeg A."/>
            <person name="Erxleben A."/>
            <person name="Guenther S."/>
            <person name="Mueller M."/>
        </authorList>
    </citation>
    <scope>NUCLEOTIDE SEQUENCE [LARGE SCALE GENOMIC DNA]</scope>
    <source>
        <strain evidence="3 4">JA 4570</strain>
    </source>
</reference>
<gene>
    <name evidence="3" type="ORF">STRAU_0543</name>
</gene>
<keyword evidence="4" id="KW-1185">Reference proteome</keyword>
<name>S4AYF1_9ACTN</name>
<dbReference type="Proteomes" id="UP000014629">
    <property type="component" value="Unassembled WGS sequence"/>
</dbReference>
<evidence type="ECO:0000313" key="3">
    <source>
        <dbReference type="EMBL" id="EPH46407.1"/>
    </source>
</evidence>
<sequence>MAGPATAAAPVQEQLERREGAFDLHRYADEAEARAAIEARTVYGAVVVTGKDPKVAGNEPKLLTATAASPVVAQLLQQAVTAGAPDGARVTTVDVVPAPAADPRGAALGSSVLPMAIGGVAAGALVTLLGLRGIRAVGTLVLATTLVGLAAAALADSWLGILTGDWWAEAGVLALSSLAVAATVAGLAALLGPAGIGAGALLMVLLGNPFSGVTSAPELLPEPIGVIGQLLPPGAGGSLLRSTAFFDGAAATGPAVTLAVWAALGLAAVLAGGRRGRNEPEASAPSTARQPAPVG</sequence>
<evidence type="ECO:0000256" key="2">
    <source>
        <dbReference type="SAM" id="Phobius"/>
    </source>
</evidence>
<evidence type="ECO:0008006" key="5">
    <source>
        <dbReference type="Google" id="ProtNLM"/>
    </source>
</evidence>
<keyword evidence="2" id="KW-0812">Transmembrane</keyword>